<evidence type="ECO:0000313" key="1">
    <source>
        <dbReference type="EMBL" id="SMX27965.1"/>
    </source>
</evidence>
<dbReference type="OrthoDB" id="9811423at2"/>
<evidence type="ECO:0008006" key="3">
    <source>
        <dbReference type="Google" id="ProtNLM"/>
    </source>
</evidence>
<dbReference type="PANTHER" id="PTHR35175">
    <property type="entry name" value="DUF1289 DOMAIN-CONTAINING PROTEIN"/>
    <property type="match status" value="1"/>
</dbReference>
<dbReference type="AlphaFoldDB" id="A0A238JC23"/>
<dbReference type="InterPro" id="IPR010710">
    <property type="entry name" value="DUF1289"/>
</dbReference>
<dbReference type="PANTHER" id="PTHR35175:SF2">
    <property type="entry name" value="DUF1289 DOMAIN-CONTAINING PROTEIN"/>
    <property type="match status" value="1"/>
</dbReference>
<reference evidence="2" key="1">
    <citation type="submission" date="2017-05" db="EMBL/GenBank/DDBJ databases">
        <authorList>
            <person name="Rodrigo-Torres L."/>
            <person name="Arahal R. D."/>
            <person name="Lucena T."/>
        </authorList>
    </citation>
    <scope>NUCLEOTIDE SEQUENCE [LARGE SCALE GENOMIC DNA]</scope>
    <source>
        <strain evidence="2">CECT 8649</strain>
    </source>
</reference>
<keyword evidence="2" id="KW-1185">Reference proteome</keyword>
<proteinExistence type="predicted"/>
<dbReference type="Proteomes" id="UP000225972">
    <property type="component" value="Unassembled WGS sequence"/>
</dbReference>
<organism evidence="1 2">
    <name type="scientific">Pelagimonas phthalicica</name>
    <dbReference type="NCBI Taxonomy" id="1037362"/>
    <lineage>
        <taxon>Bacteria</taxon>
        <taxon>Pseudomonadati</taxon>
        <taxon>Pseudomonadota</taxon>
        <taxon>Alphaproteobacteria</taxon>
        <taxon>Rhodobacterales</taxon>
        <taxon>Roseobacteraceae</taxon>
        <taxon>Pelagimonas</taxon>
    </lineage>
</organism>
<dbReference type="Pfam" id="PF06945">
    <property type="entry name" value="DUF1289"/>
    <property type="match status" value="1"/>
</dbReference>
<name>A0A238JC23_9RHOB</name>
<protein>
    <recommendedName>
        <fullName evidence="3">Fe-S protein</fullName>
    </recommendedName>
</protein>
<gene>
    <name evidence="1" type="ORF">TRP8649_02077</name>
</gene>
<evidence type="ECO:0000313" key="2">
    <source>
        <dbReference type="Proteomes" id="UP000225972"/>
    </source>
</evidence>
<accession>A0A238JC23</accession>
<dbReference type="EMBL" id="FXXP01000002">
    <property type="protein sequence ID" value="SMX27965.1"/>
    <property type="molecule type" value="Genomic_DNA"/>
</dbReference>
<sequence length="103" mass="11697">MSLPPISCKERWTDCAISEADVAKDQDKNKVWKRDEIESPCIQICVVHPEARICTGCLRSIDEITSWSKMSHEERSDIMAALPERKSLLTKRRGGRKARLAKG</sequence>